<evidence type="ECO:0000256" key="1">
    <source>
        <dbReference type="ARBA" id="ARBA00022737"/>
    </source>
</evidence>
<dbReference type="Proteomes" id="UP000265520">
    <property type="component" value="Unassembled WGS sequence"/>
</dbReference>
<dbReference type="Gene3D" id="1.20.5.4130">
    <property type="match status" value="1"/>
</dbReference>
<evidence type="ECO:0000256" key="3">
    <source>
        <dbReference type="ARBA" id="ARBA00022821"/>
    </source>
</evidence>
<dbReference type="GO" id="GO:0006952">
    <property type="term" value="P:defense response"/>
    <property type="evidence" value="ECO:0007669"/>
    <property type="project" value="UniProtKB-KW"/>
</dbReference>
<keyword evidence="3" id="KW-0611">Plant defense</keyword>
<dbReference type="AlphaFoldDB" id="A0A392TQM7"/>
<reference evidence="5 6" key="1">
    <citation type="journal article" date="2018" name="Front. Plant Sci.">
        <title>Red Clover (Trifolium pratense) and Zigzag Clover (T. medium) - A Picture of Genomic Similarities and Differences.</title>
        <authorList>
            <person name="Dluhosova J."/>
            <person name="Istvanek J."/>
            <person name="Nedelnik J."/>
            <person name="Repkova J."/>
        </authorList>
    </citation>
    <scope>NUCLEOTIDE SEQUENCE [LARGE SCALE GENOMIC DNA]</scope>
    <source>
        <strain evidence="6">cv. 10/8</strain>
        <tissue evidence="5">Leaf</tissue>
    </source>
</reference>
<evidence type="ECO:0000313" key="5">
    <source>
        <dbReference type="EMBL" id="MCI63218.1"/>
    </source>
</evidence>
<name>A0A392TQM7_9FABA</name>
<proteinExistence type="predicted"/>
<dbReference type="EMBL" id="LXQA010633022">
    <property type="protein sequence ID" value="MCI63218.1"/>
    <property type="molecule type" value="Genomic_DNA"/>
</dbReference>
<dbReference type="GO" id="GO:0000166">
    <property type="term" value="F:nucleotide binding"/>
    <property type="evidence" value="ECO:0007669"/>
    <property type="project" value="UniProtKB-KW"/>
</dbReference>
<protein>
    <submittedName>
        <fullName evidence="5">Disease resistance protein (CC-NBS-LRR class) family protein</fullName>
    </submittedName>
</protein>
<feature type="non-terminal residue" evidence="5">
    <location>
        <position position="60"/>
    </location>
</feature>
<keyword evidence="2" id="KW-0547">Nucleotide-binding</keyword>
<evidence type="ECO:0000256" key="2">
    <source>
        <dbReference type="ARBA" id="ARBA00022741"/>
    </source>
</evidence>
<dbReference type="InterPro" id="IPR041118">
    <property type="entry name" value="Rx_N"/>
</dbReference>
<sequence length="60" mass="6872">MAETAVLFVLQQFYKLAVEETYKLAVKEVTLLKGIQKGFKEIKHELQSIKAFLKDADTRA</sequence>
<evidence type="ECO:0000313" key="6">
    <source>
        <dbReference type="Proteomes" id="UP000265520"/>
    </source>
</evidence>
<keyword evidence="6" id="KW-1185">Reference proteome</keyword>
<feature type="domain" description="Disease resistance N-terminal" evidence="4">
    <location>
        <begin position="17"/>
        <end position="59"/>
    </location>
</feature>
<accession>A0A392TQM7</accession>
<evidence type="ECO:0000259" key="4">
    <source>
        <dbReference type="Pfam" id="PF18052"/>
    </source>
</evidence>
<comment type="caution">
    <text evidence="5">The sequence shown here is derived from an EMBL/GenBank/DDBJ whole genome shotgun (WGS) entry which is preliminary data.</text>
</comment>
<keyword evidence="1" id="KW-0677">Repeat</keyword>
<dbReference type="Pfam" id="PF18052">
    <property type="entry name" value="Rx_N"/>
    <property type="match status" value="1"/>
</dbReference>
<organism evidence="5 6">
    <name type="scientific">Trifolium medium</name>
    <dbReference type="NCBI Taxonomy" id="97028"/>
    <lineage>
        <taxon>Eukaryota</taxon>
        <taxon>Viridiplantae</taxon>
        <taxon>Streptophyta</taxon>
        <taxon>Embryophyta</taxon>
        <taxon>Tracheophyta</taxon>
        <taxon>Spermatophyta</taxon>
        <taxon>Magnoliopsida</taxon>
        <taxon>eudicotyledons</taxon>
        <taxon>Gunneridae</taxon>
        <taxon>Pentapetalae</taxon>
        <taxon>rosids</taxon>
        <taxon>fabids</taxon>
        <taxon>Fabales</taxon>
        <taxon>Fabaceae</taxon>
        <taxon>Papilionoideae</taxon>
        <taxon>50 kb inversion clade</taxon>
        <taxon>NPAAA clade</taxon>
        <taxon>Hologalegina</taxon>
        <taxon>IRL clade</taxon>
        <taxon>Trifolieae</taxon>
        <taxon>Trifolium</taxon>
    </lineage>
</organism>